<dbReference type="SUPFAM" id="SSF103473">
    <property type="entry name" value="MFS general substrate transporter"/>
    <property type="match status" value="1"/>
</dbReference>
<feature type="transmembrane region" description="Helical" evidence="6">
    <location>
        <begin position="291"/>
        <end position="309"/>
    </location>
</feature>
<comment type="similarity">
    <text evidence="2">Belongs to the major facilitator superfamily. Proton-dependent oligopeptide transporter (POT/PTR) (TC 2.A.17) family.</text>
</comment>
<feature type="transmembrane region" description="Helical" evidence="6">
    <location>
        <begin position="115"/>
        <end position="132"/>
    </location>
</feature>
<evidence type="ECO:0008006" key="9">
    <source>
        <dbReference type="Google" id="ProtNLM"/>
    </source>
</evidence>
<evidence type="ECO:0000256" key="5">
    <source>
        <dbReference type="ARBA" id="ARBA00023136"/>
    </source>
</evidence>
<dbReference type="EMBL" id="JBAWTH010000165">
    <property type="protein sequence ID" value="KAL2274150.1"/>
    <property type="molecule type" value="Genomic_DNA"/>
</dbReference>
<evidence type="ECO:0000313" key="8">
    <source>
        <dbReference type="Proteomes" id="UP001600888"/>
    </source>
</evidence>
<dbReference type="InterPro" id="IPR000109">
    <property type="entry name" value="POT_fam"/>
</dbReference>
<organism evidence="7 8">
    <name type="scientific">Diaporthe vaccinii</name>
    <dbReference type="NCBI Taxonomy" id="105482"/>
    <lineage>
        <taxon>Eukaryota</taxon>
        <taxon>Fungi</taxon>
        <taxon>Dikarya</taxon>
        <taxon>Ascomycota</taxon>
        <taxon>Pezizomycotina</taxon>
        <taxon>Sordariomycetes</taxon>
        <taxon>Sordariomycetidae</taxon>
        <taxon>Diaporthales</taxon>
        <taxon>Diaporthaceae</taxon>
        <taxon>Diaporthe</taxon>
        <taxon>Diaporthe eres species complex</taxon>
    </lineage>
</organism>
<name>A0ABR4DUU3_9PEZI</name>
<reference evidence="7 8" key="1">
    <citation type="submission" date="2024-03" db="EMBL/GenBank/DDBJ databases">
        <title>A high-quality draft genome sequence of Diaporthe vaccinii, a causative agent of upright dieback and viscid rot disease in cranberry plants.</title>
        <authorList>
            <person name="Sarrasin M."/>
            <person name="Lang B.F."/>
            <person name="Burger G."/>
        </authorList>
    </citation>
    <scope>NUCLEOTIDE SEQUENCE [LARGE SCALE GENOMIC DNA]</scope>
    <source>
        <strain evidence="7 8">IS7</strain>
    </source>
</reference>
<feature type="transmembrane region" description="Helical" evidence="6">
    <location>
        <begin position="86"/>
        <end position="109"/>
    </location>
</feature>
<proteinExistence type="inferred from homology"/>
<dbReference type="PANTHER" id="PTHR11654">
    <property type="entry name" value="OLIGOPEPTIDE TRANSPORTER-RELATED"/>
    <property type="match status" value="1"/>
</dbReference>
<dbReference type="InterPro" id="IPR036259">
    <property type="entry name" value="MFS_trans_sf"/>
</dbReference>
<feature type="transmembrane region" description="Helical" evidence="6">
    <location>
        <begin position="173"/>
        <end position="192"/>
    </location>
</feature>
<keyword evidence="3 6" id="KW-0812">Transmembrane</keyword>
<feature type="transmembrane region" description="Helical" evidence="6">
    <location>
        <begin position="49"/>
        <end position="74"/>
    </location>
</feature>
<sequence>MVEMAERASYYGVKAAFNNYMQFPLPQGGPGTGAIDPSKPNSHAGALNLGIQAASALGLLFTFLAFVIPIFGAWLADTKIGRYQAILWGVFVGGVAHVIMIGGAAPALLQAGKGVAPFLVSFILLAFGAGLFKPNVAPLVIDQYQHQREYTKVLKSGEKVLVDPETTISHIMLVFYAFINAGAFFSIAVVYIEKYHSFWLAYLVPGVVYFLLPFLLAAMYKRTVRKKPQGSDLTRFIKITTSALKASKFNLFSKKLWDNVRPSTLAERNIHVSYSEKDVDDTCRTWQAVQIFLYIPIWILNDGGVGAVQSNQGASMISDGAPNDLLGHFNPLVIIVFSPFMAHVVYPFLEKRKIRFGRISRMTFGFVLATISGVIGAIVQYRVYATSPCGYFASSCDEVAPISIWLQIPNVALGAMSEIFVNVTSYELAYARAPENMRATVVALFLFMTALSSALGQILVPAIADPTLIWAWAAPAIALAVQTAIFWWRHRNVNDDVFMTYEEDYHPKTPESKQTGEDVKEIEA</sequence>
<comment type="subcellular location">
    <subcellularLocation>
        <location evidence="1">Membrane</location>
        <topology evidence="1">Multi-pass membrane protein</topology>
    </subcellularLocation>
</comment>
<evidence type="ECO:0000313" key="7">
    <source>
        <dbReference type="EMBL" id="KAL2274150.1"/>
    </source>
</evidence>
<evidence type="ECO:0000256" key="4">
    <source>
        <dbReference type="ARBA" id="ARBA00022989"/>
    </source>
</evidence>
<dbReference type="Gene3D" id="1.20.1250.20">
    <property type="entry name" value="MFS general substrate transporter like domains"/>
    <property type="match status" value="2"/>
</dbReference>
<gene>
    <name evidence="7" type="ORF">FJTKL_03621</name>
</gene>
<keyword evidence="8" id="KW-1185">Reference proteome</keyword>
<keyword evidence="5 6" id="KW-0472">Membrane</keyword>
<evidence type="ECO:0000256" key="6">
    <source>
        <dbReference type="SAM" id="Phobius"/>
    </source>
</evidence>
<dbReference type="Pfam" id="PF00854">
    <property type="entry name" value="PTR2"/>
    <property type="match status" value="1"/>
</dbReference>
<feature type="transmembrane region" description="Helical" evidence="6">
    <location>
        <begin position="469"/>
        <end position="488"/>
    </location>
</feature>
<accession>A0ABR4DUU3</accession>
<feature type="transmembrane region" description="Helical" evidence="6">
    <location>
        <begin position="198"/>
        <end position="220"/>
    </location>
</feature>
<keyword evidence="4 6" id="KW-1133">Transmembrane helix</keyword>
<evidence type="ECO:0000256" key="2">
    <source>
        <dbReference type="ARBA" id="ARBA00005982"/>
    </source>
</evidence>
<feature type="transmembrane region" description="Helical" evidence="6">
    <location>
        <begin position="404"/>
        <end position="429"/>
    </location>
</feature>
<protein>
    <recommendedName>
        <fullName evidence="9">POT family protein</fullName>
    </recommendedName>
</protein>
<dbReference type="Proteomes" id="UP001600888">
    <property type="component" value="Unassembled WGS sequence"/>
</dbReference>
<comment type="caution">
    <text evidence="7">The sequence shown here is derived from an EMBL/GenBank/DDBJ whole genome shotgun (WGS) entry which is preliminary data.</text>
</comment>
<evidence type="ECO:0000256" key="1">
    <source>
        <dbReference type="ARBA" id="ARBA00004141"/>
    </source>
</evidence>
<feature type="transmembrane region" description="Helical" evidence="6">
    <location>
        <begin position="361"/>
        <end position="384"/>
    </location>
</feature>
<feature type="transmembrane region" description="Helical" evidence="6">
    <location>
        <begin position="441"/>
        <end position="463"/>
    </location>
</feature>
<feature type="transmembrane region" description="Helical" evidence="6">
    <location>
        <begin position="329"/>
        <end position="349"/>
    </location>
</feature>
<evidence type="ECO:0000256" key="3">
    <source>
        <dbReference type="ARBA" id="ARBA00022692"/>
    </source>
</evidence>